<sequence>MPGAFQYRPKFVDIRVRPPKPEEEEAAAKADVFTLKPGERPCEHADCRLAATAKAPKSRERMHEHYWFCQAHAAEYNKSWNFFAGMNDEQIIKAQAERATGERPTWSFKASNRSREAAAQAKGPMGWADPFSLFGFGKGGGQERQAPENARHLGKMERNALADLDLQESALGPEIRARYTELVKRCHPDANGGDRSAENRLQRVIKAFKTLRKAGMV</sequence>
<dbReference type="InterPro" id="IPR001623">
    <property type="entry name" value="DnaJ_domain"/>
</dbReference>
<dbReference type="SMART" id="SM00271">
    <property type="entry name" value="DnaJ"/>
    <property type="match status" value="1"/>
</dbReference>
<reference evidence="2 3" key="1">
    <citation type="submission" date="2023-07" db="EMBL/GenBank/DDBJ databases">
        <title>Genomic Encyclopedia of Type Strains, Phase IV (KMG-IV): sequencing the most valuable type-strain genomes for metagenomic binning, comparative biology and taxonomic classification.</title>
        <authorList>
            <person name="Goeker M."/>
        </authorList>
    </citation>
    <scope>NUCLEOTIDE SEQUENCE [LARGE SCALE GENOMIC DNA]</scope>
    <source>
        <strain evidence="2 3">DSM 18695</strain>
    </source>
</reference>
<name>A0ABU0IQF3_9CAUL</name>
<dbReference type="EMBL" id="JAUSVS010000003">
    <property type="protein sequence ID" value="MDQ0464245.1"/>
    <property type="molecule type" value="Genomic_DNA"/>
</dbReference>
<organism evidence="2 3">
    <name type="scientific">Caulobacter ginsengisoli</name>
    <dbReference type="NCBI Taxonomy" id="400775"/>
    <lineage>
        <taxon>Bacteria</taxon>
        <taxon>Pseudomonadati</taxon>
        <taxon>Pseudomonadota</taxon>
        <taxon>Alphaproteobacteria</taxon>
        <taxon>Caulobacterales</taxon>
        <taxon>Caulobacteraceae</taxon>
        <taxon>Caulobacter</taxon>
    </lineage>
</organism>
<dbReference type="PROSITE" id="PS50076">
    <property type="entry name" value="DNAJ_2"/>
    <property type="match status" value="1"/>
</dbReference>
<protein>
    <recommendedName>
        <fullName evidence="1">J domain-containing protein</fullName>
    </recommendedName>
</protein>
<evidence type="ECO:0000313" key="2">
    <source>
        <dbReference type="EMBL" id="MDQ0464245.1"/>
    </source>
</evidence>
<evidence type="ECO:0000313" key="3">
    <source>
        <dbReference type="Proteomes" id="UP001228905"/>
    </source>
</evidence>
<dbReference type="InterPro" id="IPR036869">
    <property type="entry name" value="J_dom_sf"/>
</dbReference>
<dbReference type="Proteomes" id="UP001228905">
    <property type="component" value="Unassembled WGS sequence"/>
</dbReference>
<gene>
    <name evidence="2" type="ORF">QO010_002026</name>
</gene>
<proteinExistence type="predicted"/>
<dbReference type="SUPFAM" id="SSF46565">
    <property type="entry name" value="Chaperone J-domain"/>
    <property type="match status" value="1"/>
</dbReference>
<accession>A0ABU0IQF3</accession>
<keyword evidence="3" id="KW-1185">Reference proteome</keyword>
<feature type="domain" description="J" evidence="1">
    <location>
        <begin position="159"/>
        <end position="216"/>
    </location>
</feature>
<evidence type="ECO:0000259" key="1">
    <source>
        <dbReference type="PROSITE" id="PS50076"/>
    </source>
</evidence>
<dbReference type="Pfam" id="PF00226">
    <property type="entry name" value="DnaJ"/>
    <property type="match status" value="1"/>
</dbReference>
<dbReference type="RefSeq" id="WP_307348776.1">
    <property type="nucleotide sequence ID" value="NZ_JAUSVS010000003.1"/>
</dbReference>
<dbReference type="CDD" id="cd06257">
    <property type="entry name" value="DnaJ"/>
    <property type="match status" value="1"/>
</dbReference>
<dbReference type="Gene3D" id="1.10.287.110">
    <property type="entry name" value="DnaJ domain"/>
    <property type="match status" value="1"/>
</dbReference>
<comment type="caution">
    <text evidence="2">The sequence shown here is derived from an EMBL/GenBank/DDBJ whole genome shotgun (WGS) entry which is preliminary data.</text>
</comment>